<feature type="region of interest" description="Disordered" evidence="5">
    <location>
        <begin position="525"/>
        <end position="553"/>
    </location>
</feature>
<dbReference type="GO" id="GO:0030686">
    <property type="term" value="C:90S preribosome"/>
    <property type="evidence" value="ECO:0007669"/>
    <property type="project" value="TreeGrafter"/>
</dbReference>
<feature type="compositionally biased region" description="Basic residues" evidence="5">
    <location>
        <begin position="1"/>
        <end position="14"/>
    </location>
</feature>
<dbReference type="GO" id="GO:0000480">
    <property type="term" value="P:endonucleolytic cleavage in 5'-ETS of tricistronic rRNA transcript (SSU-rRNA, 5.8S rRNA, LSU-rRNA)"/>
    <property type="evidence" value="ECO:0007669"/>
    <property type="project" value="TreeGrafter"/>
</dbReference>
<name>M2R9A9_CERS8</name>
<evidence type="ECO:0000313" key="6">
    <source>
        <dbReference type="EMBL" id="EMD40990.1"/>
    </source>
</evidence>
<dbReference type="GO" id="GO:0000056">
    <property type="term" value="P:ribosomal small subunit export from nucleus"/>
    <property type="evidence" value="ECO:0007669"/>
    <property type="project" value="TreeGrafter"/>
</dbReference>
<dbReference type="GO" id="GO:0030688">
    <property type="term" value="C:preribosome, small subunit precursor"/>
    <property type="evidence" value="ECO:0007669"/>
    <property type="project" value="TreeGrafter"/>
</dbReference>
<evidence type="ECO:0000313" key="7">
    <source>
        <dbReference type="Proteomes" id="UP000016930"/>
    </source>
</evidence>
<evidence type="ECO:0000256" key="3">
    <source>
        <dbReference type="ARBA" id="ARBA00030932"/>
    </source>
</evidence>
<organism evidence="6 7">
    <name type="scientific">Ceriporiopsis subvermispora (strain B)</name>
    <name type="common">White-rot fungus</name>
    <name type="synonym">Gelatoporia subvermispora</name>
    <dbReference type="NCBI Taxonomy" id="914234"/>
    <lineage>
        <taxon>Eukaryota</taxon>
        <taxon>Fungi</taxon>
        <taxon>Dikarya</taxon>
        <taxon>Basidiomycota</taxon>
        <taxon>Agaricomycotina</taxon>
        <taxon>Agaricomycetes</taxon>
        <taxon>Polyporales</taxon>
        <taxon>Gelatoporiaceae</taxon>
        <taxon>Gelatoporia</taxon>
    </lineage>
</organism>
<dbReference type="HOGENOM" id="CLU_008720_0_0_1"/>
<dbReference type="InterPro" id="IPR016024">
    <property type="entry name" value="ARM-type_fold"/>
</dbReference>
<gene>
    <name evidence="6" type="ORF">CERSUDRAFT_149573</name>
</gene>
<sequence length="795" mass="88270">MPRENRKRGKKHKKNGNEGNFGNEAYNVPEEPTVAPEQEAGPSWIVSAPKSSAVDQEAPFGYADSELKAYFRTVDVQIREWQDAHEEVNEGDEDIDPNESESRPSLEPLITLLTSWQDRRMFFVAALEEMSHKEKQLATDPDCSGILERMSYSMDDFVRRVFLDRLSGSLEILAKHRFASHVCQTLFTIAGETIYRESRGIYPPASESGEEGELRTLTQLVLDSCEELLPALSALIMDPFASHVIRAVLVLLAPHLASENDPQQGGKAKSSVRSKKSAAWKARQGPMKSVFSDNNSTQKQGKVATKEFQQAAARFVLALRDQLDENEVRALAANKVASPVLQMLLEIEAAQDMADTSNSLMDRVLVGLITLAHSEPEATPEASDYLATLLRDPTSSHLLETLVSRAPQKVFNIVWSVYFQEKLQKLAAHPVANFVVAQAFGRLSAEQLNEVCVDLEGVFGKIIKASRTGVLRALVDRAAALHAYESRVLDAICTAFELSTPEDKKLLVPCTLRLLPLQEYKTALSRRKDQATENDDEHAKKRGKAKANDDPLEPKTQGAVLLQAMLRMSSPVNEAIVDSIQSLSMDELLGMAHHVTSSRVLDALLESPSVSAKAKRKFILGLIGHFHELVDDRIGSRVGDRCWAFADPYLKEKIARSLISYERFLAGSFFGKYFARNLHLHLLQRNPEEWKNQQAAKSTAELPKAAPDTKAEVAKPPQADEQKKKRKHQGDEIDELFDSTLGKRIKKGALGGEGKAKMESPSVEKLAADKSLKDVMGAIRSAPKEDKPRPKKKRT</sequence>
<dbReference type="InterPro" id="IPR040000">
    <property type="entry name" value="NOP9"/>
</dbReference>
<evidence type="ECO:0000256" key="5">
    <source>
        <dbReference type="SAM" id="MobiDB-lite"/>
    </source>
</evidence>
<feature type="region of interest" description="Disordered" evidence="5">
    <location>
        <begin position="260"/>
        <end position="302"/>
    </location>
</feature>
<dbReference type="GO" id="GO:0000447">
    <property type="term" value="P:endonucleolytic cleavage in ITS1 to separate SSU-rRNA from 5.8S rRNA and LSU-rRNA from tricistronic rRNA transcript (SSU-rRNA, 5.8S rRNA, LSU-rRNA)"/>
    <property type="evidence" value="ECO:0007669"/>
    <property type="project" value="TreeGrafter"/>
</dbReference>
<feature type="compositionally biased region" description="Polar residues" evidence="5">
    <location>
        <begin position="291"/>
        <end position="300"/>
    </location>
</feature>
<protein>
    <recommendedName>
        <fullName evidence="1">Nucleolar protein 9</fullName>
    </recommendedName>
    <alternativeName>
        <fullName evidence="3 4">Pumilio domain-containing protein NOP9</fullName>
    </alternativeName>
</protein>
<keyword evidence="2" id="KW-0677">Repeat</keyword>
<feature type="region of interest" description="Disordered" evidence="5">
    <location>
        <begin position="691"/>
        <end position="795"/>
    </location>
</feature>
<dbReference type="AlphaFoldDB" id="M2R9A9"/>
<evidence type="ECO:0000256" key="1">
    <source>
        <dbReference type="ARBA" id="ARBA00016427"/>
    </source>
</evidence>
<reference evidence="6 7" key="1">
    <citation type="journal article" date="2012" name="Proc. Natl. Acad. Sci. U.S.A.">
        <title>Comparative genomics of Ceriporiopsis subvermispora and Phanerochaete chrysosporium provide insight into selective ligninolysis.</title>
        <authorList>
            <person name="Fernandez-Fueyo E."/>
            <person name="Ruiz-Duenas F.J."/>
            <person name="Ferreira P."/>
            <person name="Floudas D."/>
            <person name="Hibbett D.S."/>
            <person name="Canessa P."/>
            <person name="Larrondo L.F."/>
            <person name="James T.Y."/>
            <person name="Seelenfreund D."/>
            <person name="Lobos S."/>
            <person name="Polanco R."/>
            <person name="Tello M."/>
            <person name="Honda Y."/>
            <person name="Watanabe T."/>
            <person name="Watanabe T."/>
            <person name="Ryu J.S."/>
            <person name="Kubicek C.P."/>
            <person name="Schmoll M."/>
            <person name="Gaskell J."/>
            <person name="Hammel K.E."/>
            <person name="St John F.J."/>
            <person name="Vanden Wymelenberg A."/>
            <person name="Sabat G."/>
            <person name="Splinter BonDurant S."/>
            <person name="Syed K."/>
            <person name="Yadav J.S."/>
            <person name="Doddapaneni H."/>
            <person name="Subramanian V."/>
            <person name="Lavin J.L."/>
            <person name="Oguiza J.A."/>
            <person name="Perez G."/>
            <person name="Pisabarro A.G."/>
            <person name="Ramirez L."/>
            <person name="Santoyo F."/>
            <person name="Master E."/>
            <person name="Coutinho P.M."/>
            <person name="Henrissat B."/>
            <person name="Lombard V."/>
            <person name="Magnuson J.K."/>
            <person name="Kuees U."/>
            <person name="Hori C."/>
            <person name="Igarashi K."/>
            <person name="Samejima M."/>
            <person name="Held B.W."/>
            <person name="Barry K.W."/>
            <person name="LaButti K.M."/>
            <person name="Lapidus A."/>
            <person name="Lindquist E.A."/>
            <person name="Lucas S.M."/>
            <person name="Riley R."/>
            <person name="Salamov A.A."/>
            <person name="Hoffmeister D."/>
            <person name="Schwenk D."/>
            <person name="Hadar Y."/>
            <person name="Yarden O."/>
            <person name="de Vries R.P."/>
            <person name="Wiebenga A."/>
            <person name="Stenlid J."/>
            <person name="Eastwood D."/>
            <person name="Grigoriev I.V."/>
            <person name="Berka R.M."/>
            <person name="Blanchette R.A."/>
            <person name="Kersten P."/>
            <person name="Martinez A.T."/>
            <person name="Vicuna R."/>
            <person name="Cullen D."/>
        </authorList>
    </citation>
    <scope>NUCLEOTIDE SEQUENCE [LARGE SCALE GENOMIC DNA]</scope>
    <source>
        <strain evidence="6 7">B</strain>
    </source>
</reference>
<dbReference type="InterPro" id="IPR001313">
    <property type="entry name" value="Pumilio_RNA-bd_rpt"/>
</dbReference>
<accession>M2R9A9</accession>
<evidence type="ECO:0000256" key="2">
    <source>
        <dbReference type="ARBA" id="ARBA00022737"/>
    </source>
</evidence>
<dbReference type="PANTHER" id="PTHR13102">
    <property type="entry name" value="NUCLEOLAR PROTEIN 9"/>
    <property type="match status" value="1"/>
</dbReference>
<dbReference type="Gene3D" id="1.25.10.10">
    <property type="entry name" value="Leucine-rich Repeat Variant"/>
    <property type="match status" value="3"/>
</dbReference>
<dbReference type="SUPFAM" id="SSF48371">
    <property type="entry name" value="ARM repeat"/>
    <property type="match status" value="1"/>
</dbReference>
<dbReference type="PANTHER" id="PTHR13102:SF0">
    <property type="entry name" value="NUCLEOLAR PROTEIN 9"/>
    <property type="match status" value="1"/>
</dbReference>
<dbReference type="Proteomes" id="UP000016930">
    <property type="component" value="Unassembled WGS sequence"/>
</dbReference>
<dbReference type="GO" id="GO:0005730">
    <property type="term" value="C:nucleolus"/>
    <property type="evidence" value="ECO:0007669"/>
    <property type="project" value="TreeGrafter"/>
</dbReference>
<dbReference type="EMBL" id="KB445792">
    <property type="protein sequence ID" value="EMD40990.1"/>
    <property type="molecule type" value="Genomic_DNA"/>
</dbReference>
<dbReference type="OrthoDB" id="392571at2759"/>
<dbReference type="SMART" id="SM00025">
    <property type="entry name" value="Pumilio"/>
    <property type="match status" value="7"/>
</dbReference>
<dbReference type="GO" id="GO:0000472">
    <property type="term" value="P:endonucleolytic cleavage to generate mature 5'-end of SSU-rRNA from (SSU-rRNA, 5.8S rRNA, LSU-rRNA)"/>
    <property type="evidence" value="ECO:0007669"/>
    <property type="project" value="TreeGrafter"/>
</dbReference>
<feature type="compositionally biased region" description="Basic and acidic residues" evidence="5">
    <location>
        <begin position="707"/>
        <end position="723"/>
    </location>
</feature>
<keyword evidence="7" id="KW-1185">Reference proteome</keyword>
<feature type="region of interest" description="Disordered" evidence="5">
    <location>
        <begin position="1"/>
        <end position="44"/>
    </location>
</feature>
<dbReference type="GO" id="GO:0003723">
    <property type="term" value="F:RNA binding"/>
    <property type="evidence" value="ECO:0007669"/>
    <property type="project" value="InterPro"/>
</dbReference>
<proteinExistence type="predicted"/>
<evidence type="ECO:0000256" key="4">
    <source>
        <dbReference type="ARBA" id="ARBA00031929"/>
    </source>
</evidence>
<dbReference type="Pfam" id="PF22493">
    <property type="entry name" value="PUF_NOP9"/>
    <property type="match status" value="1"/>
</dbReference>
<dbReference type="InterPro" id="IPR011989">
    <property type="entry name" value="ARM-like"/>
</dbReference>
<dbReference type="STRING" id="914234.M2R9A9"/>